<proteinExistence type="predicted"/>
<dbReference type="AlphaFoldDB" id="A0A177K5T8"/>
<comment type="caution">
    <text evidence="1">The sequence shown here is derived from an EMBL/GenBank/DDBJ whole genome shotgun (WGS) entry which is preliminary data.</text>
</comment>
<dbReference type="InterPro" id="IPR023982">
    <property type="entry name" value="CHP04029_CMD-like"/>
</dbReference>
<reference evidence="1 2" key="1">
    <citation type="submission" date="2016-02" db="EMBL/GenBank/DDBJ databases">
        <authorList>
            <person name="Wen L."/>
            <person name="He K."/>
            <person name="Yang H."/>
        </authorList>
    </citation>
    <scope>NUCLEOTIDE SEQUENCE [LARGE SCALE GENOMIC DNA]</scope>
    <source>
        <strain evidence="1 2">CD11_3</strain>
    </source>
</reference>
<evidence type="ECO:0000313" key="2">
    <source>
        <dbReference type="Proteomes" id="UP000076998"/>
    </source>
</evidence>
<gene>
    <name evidence="1" type="ORF">AYL44_12130</name>
</gene>
<accession>A0A177K5T8</accession>
<dbReference type="OrthoDB" id="8718286at2"/>
<organism evidence="1 2">
    <name type="scientific">Microbacterium oleivorans</name>
    <dbReference type="NCBI Taxonomy" id="273677"/>
    <lineage>
        <taxon>Bacteria</taxon>
        <taxon>Bacillati</taxon>
        <taxon>Actinomycetota</taxon>
        <taxon>Actinomycetes</taxon>
        <taxon>Micrococcales</taxon>
        <taxon>Microbacteriaceae</taxon>
        <taxon>Microbacterium</taxon>
    </lineage>
</organism>
<dbReference type="NCBIfam" id="TIGR04029">
    <property type="entry name" value="CMD_Avi_7170"/>
    <property type="match status" value="1"/>
</dbReference>
<sequence length="206" mass="21571">MTADIIDLLAGITPGSALAETRALRPQARANAQRSFEALLEPAQPGDFPLVERYAIAAFTARIHRFDAATAFYDDLLREEDVALADAIADLAADAAQRGPVGAYREPGLAGESTPAVAWHPASAAVGGRLAAALAHTHLLVFRPREASPQALRALTDAGWSADAIVSLSQLVAFLAFQLRLAWGLRVLGASASAHTTAQTLEGAAR</sequence>
<dbReference type="RefSeq" id="WP_064003559.1">
    <property type="nucleotide sequence ID" value="NZ_LSTV01000005.1"/>
</dbReference>
<dbReference type="EMBL" id="LSTV01000005">
    <property type="protein sequence ID" value="OAH48779.1"/>
    <property type="molecule type" value="Genomic_DNA"/>
</dbReference>
<dbReference type="InterPro" id="IPR029032">
    <property type="entry name" value="AhpD-like"/>
</dbReference>
<evidence type="ECO:0000313" key="1">
    <source>
        <dbReference type="EMBL" id="OAH48779.1"/>
    </source>
</evidence>
<name>A0A177K5T8_9MICO</name>
<dbReference type="Gene3D" id="1.20.1290.10">
    <property type="entry name" value="AhpD-like"/>
    <property type="match status" value="1"/>
</dbReference>
<protein>
    <recommendedName>
        <fullName evidence="3">CMD domain protein</fullName>
    </recommendedName>
</protein>
<evidence type="ECO:0008006" key="3">
    <source>
        <dbReference type="Google" id="ProtNLM"/>
    </source>
</evidence>
<dbReference type="Proteomes" id="UP000076998">
    <property type="component" value="Unassembled WGS sequence"/>
</dbReference>
<dbReference type="SUPFAM" id="SSF69118">
    <property type="entry name" value="AhpD-like"/>
    <property type="match status" value="1"/>
</dbReference>